<evidence type="ECO:0000313" key="1">
    <source>
        <dbReference type="EMBL" id="GFQ75070.1"/>
    </source>
</evidence>
<name>A0A8X6FA70_TRICU</name>
<evidence type="ECO:0000313" key="2">
    <source>
        <dbReference type="Proteomes" id="UP000887116"/>
    </source>
</evidence>
<sequence>MLKIQRARFGNSFRITSHHGRVFISKEFTKYDKQENIDYIRVITGIEQRRGQEQLYETSVPFLTKLLIGDPSKWHKFLEGSRKEPPCQALHHSSTPQISS</sequence>
<proteinExistence type="predicted"/>
<gene>
    <name evidence="1" type="ORF">TNCT_337241</name>
</gene>
<comment type="caution">
    <text evidence="1">The sequence shown here is derived from an EMBL/GenBank/DDBJ whole genome shotgun (WGS) entry which is preliminary data.</text>
</comment>
<reference evidence="1" key="1">
    <citation type="submission" date="2020-07" db="EMBL/GenBank/DDBJ databases">
        <title>Multicomponent nature underlies the extraordinary mechanical properties of spider dragline silk.</title>
        <authorList>
            <person name="Kono N."/>
            <person name="Nakamura H."/>
            <person name="Mori M."/>
            <person name="Yoshida Y."/>
            <person name="Ohtoshi R."/>
            <person name="Malay A.D."/>
            <person name="Moran D.A.P."/>
            <person name="Tomita M."/>
            <person name="Numata K."/>
            <person name="Arakawa K."/>
        </authorList>
    </citation>
    <scope>NUCLEOTIDE SEQUENCE</scope>
</reference>
<dbReference type="AlphaFoldDB" id="A0A8X6FA70"/>
<accession>A0A8X6FA70</accession>
<keyword evidence="2" id="KW-1185">Reference proteome</keyword>
<organism evidence="1 2">
    <name type="scientific">Trichonephila clavata</name>
    <name type="common">Joro spider</name>
    <name type="synonym">Nephila clavata</name>
    <dbReference type="NCBI Taxonomy" id="2740835"/>
    <lineage>
        <taxon>Eukaryota</taxon>
        <taxon>Metazoa</taxon>
        <taxon>Ecdysozoa</taxon>
        <taxon>Arthropoda</taxon>
        <taxon>Chelicerata</taxon>
        <taxon>Arachnida</taxon>
        <taxon>Araneae</taxon>
        <taxon>Araneomorphae</taxon>
        <taxon>Entelegynae</taxon>
        <taxon>Araneoidea</taxon>
        <taxon>Nephilidae</taxon>
        <taxon>Trichonephila</taxon>
    </lineage>
</organism>
<dbReference type="OrthoDB" id="3863715at2759"/>
<protein>
    <submittedName>
        <fullName evidence="1">Uncharacterized protein</fullName>
    </submittedName>
</protein>
<dbReference type="Proteomes" id="UP000887116">
    <property type="component" value="Unassembled WGS sequence"/>
</dbReference>
<dbReference type="EMBL" id="BMAO01001661">
    <property type="protein sequence ID" value="GFQ75070.1"/>
    <property type="molecule type" value="Genomic_DNA"/>
</dbReference>